<evidence type="ECO:0000313" key="2">
    <source>
        <dbReference type="EMBL" id="MBU5438000.1"/>
    </source>
</evidence>
<feature type="transmembrane region" description="Helical" evidence="1">
    <location>
        <begin position="9"/>
        <end position="26"/>
    </location>
</feature>
<proteinExistence type="predicted"/>
<reference evidence="2 3" key="1">
    <citation type="submission" date="2021-06" db="EMBL/GenBank/DDBJ databases">
        <authorList>
            <person name="Sun Q."/>
            <person name="Li D."/>
        </authorList>
    </citation>
    <scope>NUCLEOTIDE SEQUENCE [LARGE SCALE GENOMIC DNA]</scope>
    <source>
        <strain evidence="2 3">MSJ-40</strain>
    </source>
</reference>
<name>A0ABS6E506_9FIRM</name>
<keyword evidence="1" id="KW-0812">Transmembrane</keyword>
<accession>A0ABS6E506</accession>
<evidence type="ECO:0000256" key="1">
    <source>
        <dbReference type="SAM" id="Phobius"/>
    </source>
</evidence>
<evidence type="ECO:0000313" key="3">
    <source>
        <dbReference type="Proteomes" id="UP000749471"/>
    </source>
</evidence>
<comment type="caution">
    <text evidence="2">The sequence shown here is derived from an EMBL/GenBank/DDBJ whole genome shotgun (WGS) entry which is preliminary data.</text>
</comment>
<protein>
    <recommendedName>
        <fullName evidence="4">Regulatory protein YycH-like domain-containing protein</fullName>
    </recommendedName>
</protein>
<keyword evidence="1" id="KW-0472">Membrane</keyword>
<keyword evidence="3" id="KW-1185">Reference proteome</keyword>
<gene>
    <name evidence="2" type="ORF">KQI42_08275</name>
</gene>
<organism evidence="2 3">
    <name type="scientific">Tissierella simiarum</name>
    <dbReference type="NCBI Taxonomy" id="2841534"/>
    <lineage>
        <taxon>Bacteria</taxon>
        <taxon>Bacillati</taxon>
        <taxon>Bacillota</taxon>
        <taxon>Tissierellia</taxon>
        <taxon>Tissierellales</taxon>
        <taxon>Tissierellaceae</taxon>
        <taxon>Tissierella</taxon>
    </lineage>
</organism>
<evidence type="ECO:0008006" key="4">
    <source>
        <dbReference type="Google" id="ProtNLM"/>
    </source>
</evidence>
<dbReference type="RefSeq" id="WP_216518712.1">
    <property type="nucleotide sequence ID" value="NZ_JAHLPM010000006.1"/>
</dbReference>
<keyword evidence="1" id="KW-1133">Transmembrane helix</keyword>
<sequence>MDWSKAKTILIIAFIVTDILLGYMLFSSEKIVEPTVQQDFIEDALNLLNKKNIILATEIPKDIPYLNTLIVDYEKNSTSTLNNAFFNGDGEIQSDNENLVEIVHESESLLVLNKKKLLIYEDKNYVNKFPNLDEDEAIKIATKFIEDKKFDTSDIKLSFIKKENNTYYIEFSKLYKENYLENAFTNIQVDKRGVKKFERQWLNVKDMGETPIYTSTAPKAILGLLSMEEVYGKTIKDISLCYYFDPEKHNYLEEPKAAKQGKTDPAWRIQFEDGYKVFIGEF</sequence>
<dbReference type="EMBL" id="JAHLPM010000006">
    <property type="protein sequence ID" value="MBU5438000.1"/>
    <property type="molecule type" value="Genomic_DNA"/>
</dbReference>
<dbReference type="Proteomes" id="UP000749471">
    <property type="component" value="Unassembled WGS sequence"/>
</dbReference>